<organism evidence="2 3">
    <name type="scientific">Candidatus Sulfotelmatobacter kueseliae</name>
    <dbReference type="NCBI Taxonomy" id="2042962"/>
    <lineage>
        <taxon>Bacteria</taxon>
        <taxon>Pseudomonadati</taxon>
        <taxon>Acidobacteriota</taxon>
        <taxon>Terriglobia</taxon>
        <taxon>Terriglobales</taxon>
        <taxon>Candidatus Korobacteraceae</taxon>
        <taxon>Candidatus Sulfotelmatobacter</taxon>
    </lineage>
</organism>
<accession>A0A2U3K654</accession>
<dbReference type="EMBL" id="OMOD01000046">
    <property type="protein sequence ID" value="SPF35155.1"/>
    <property type="molecule type" value="Genomic_DNA"/>
</dbReference>
<evidence type="ECO:0000313" key="2">
    <source>
        <dbReference type="EMBL" id="SPF35155.1"/>
    </source>
</evidence>
<name>A0A2U3K654_9BACT</name>
<reference evidence="3" key="1">
    <citation type="submission" date="2018-02" db="EMBL/GenBank/DDBJ databases">
        <authorList>
            <person name="Hausmann B."/>
        </authorList>
    </citation>
    <scope>NUCLEOTIDE SEQUENCE [LARGE SCALE GENOMIC DNA]</scope>
    <source>
        <strain evidence="3">Peat soil MAG SbA1</strain>
    </source>
</reference>
<evidence type="ECO:0000313" key="3">
    <source>
        <dbReference type="Proteomes" id="UP000238701"/>
    </source>
</evidence>
<protein>
    <submittedName>
        <fullName evidence="2">Uncharacterized protein</fullName>
    </submittedName>
</protein>
<feature type="region of interest" description="Disordered" evidence="1">
    <location>
        <begin position="1"/>
        <end position="20"/>
    </location>
</feature>
<sequence length="55" mass="6176">MTMNDVSSDNPRTPATKKPYEKPSFRYEKVFVTTALFCGKMNTTQLSCTHNLSAS</sequence>
<dbReference type="Proteomes" id="UP000238701">
    <property type="component" value="Unassembled WGS sequence"/>
</dbReference>
<proteinExistence type="predicted"/>
<dbReference type="AlphaFoldDB" id="A0A2U3K654"/>
<feature type="compositionally biased region" description="Polar residues" evidence="1">
    <location>
        <begin position="1"/>
        <end position="13"/>
    </location>
</feature>
<gene>
    <name evidence="2" type="ORF">SBA1_140045</name>
</gene>
<evidence type="ECO:0000256" key="1">
    <source>
        <dbReference type="SAM" id="MobiDB-lite"/>
    </source>
</evidence>